<organism evidence="2 3">
    <name type="scientific">Herbiconiux flava</name>
    <dbReference type="NCBI Taxonomy" id="881268"/>
    <lineage>
        <taxon>Bacteria</taxon>
        <taxon>Bacillati</taxon>
        <taxon>Actinomycetota</taxon>
        <taxon>Actinomycetes</taxon>
        <taxon>Micrococcales</taxon>
        <taxon>Microbacteriaceae</taxon>
        <taxon>Herbiconiux</taxon>
    </lineage>
</organism>
<reference evidence="2 3" key="1">
    <citation type="submission" date="2020-07" db="EMBL/GenBank/DDBJ databases">
        <title>Sequencing the genomes of 1000 actinobacteria strains.</title>
        <authorList>
            <person name="Klenk H.-P."/>
        </authorList>
    </citation>
    <scope>NUCLEOTIDE SEQUENCE [LARGE SCALE GENOMIC DNA]</scope>
    <source>
        <strain evidence="2 3">DSM 26474</strain>
    </source>
</reference>
<name>A0A852STP6_9MICO</name>
<accession>A0A852STP6</accession>
<keyword evidence="3" id="KW-1185">Reference proteome</keyword>
<keyword evidence="1" id="KW-0472">Membrane</keyword>
<dbReference type="RefSeq" id="WP_179548978.1">
    <property type="nucleotide sequence ID" value="NZ_BSEW01000002.1"/>
</dbReference>
<keyword evidence="1" id="KW-0812">Transmembrane</keyword>
<protein>
    <submittedName>
        <fullName evidence="2">FtsH-binding integral membrane protein</fullName>
    </submittedName>
</protein>
<evidence type="ECO:0000313" key="2">
    <source>
        <dbReference type="EMBL" id="NYD72171.1"/>
    </source>
</evidence>
<feature type="transmembrane region" description="Helical" evidence="1">
    <location>
        <begin position="12"/>
        <end position="28"/>
    </location>
</feature>
<evidence type="ECO:0000313" key="3">
    <source>
        <dbReference type="Proteomes" id="UP000549913"/>
    </source>
</evidence>
<sequence>MSGSSDSTSQQHVATGVVFFVLAAALWLTMDNWLVGVPFAILAVAMVFWGTRHAWRQTPDDDPGHGGPAGPEQH</sequence>
<dbReference type="AlphaFoldDB" id="A0A852STP6"/>
<proteinExistence type="predicted"/>
<dbReference type="Proteomes" id="UP000549913">
    <property type="component" value="Unassembled WGS sequence"/>
</dbReference>
<keyword evidence="1" id="KW-1133">Transmembrane helix</keyword>
<evidence type="ECO:0000256" key="1">
    <source>
        <dbReference type="SAM" id="Phobius"/>
    </source>
</evidence>
<dbReference type="EMBL" id="JACCBM010000001">
    <property type="protein sequence ID" value="NYD72171.1"/>
    <property type="molecule type" value="Genomic_DNA"/>
</dbReference>
<feature type="transmembrane region" description="Helical" evidence="1">
    <location>
        <begin position="34"/>
        <end position="51"/>
    </location>
</feature>
<comment type="caution">
    <text evidence="2">The sequence shown here is derived from an EMBL/GenBank/DDBJ whole genome shotgun (WGS) entry which is preliminary data.</text>
</comment>
<gene>
    <name evidence="2" type="ORF">BJ984_003329</name>
</gene>